<organism evidence="2 3">
    <name type="scientific">Undibacterium squillarum</name>
    <dbReference type="NCBI Taxonomy" id="1131567"/>
    <lineage>
        <taxon>Bacteria</taxon>
        <taxon>Pseudomonadati</taxon>
        <taxon>Pseudomonadota</taxon>
        <taxon>Betaproteobacteria</taxon>
        <taxon>Burkholderiales</taxon>
        <taxon>Oxalobacteraceae</taxon>
        <taxon>Undibacterium</taxon>
    </lineage>
</organism>
<dbReference type="Proteomes" id="UP000653343">
    <property type="component" value="Unassembled WGS sequence"/>
</dbReference>
<proteinExistence type="predicted"/>
<evidence type="ECO:0000313" key="2">
    <source>
        <dbReference type="EMBL" id="GGX28523.1"/>
    </source>
</evidence>
<evidence type="ECO:0000313" key="3">
    <source>
        <dbReference type="Proteomes" id="UP000653343"/>
    </source>
</evidence>
<dbReference type="EMBL" id="BMYU01000001">
    <property type="protein sequence ID" value="GGX28523.1"/>
    <property type="molecule type" value="Genomic_DNA"/>
</dbReference>
<evidence type="ECO:0000256" key="1">
    <source>
        <dbReference type="SAM" id="MobiDB-lite"/>
    </source>
</evidence>
<keyword evidence="3" id="KW-1185">Reference proteome</keyword>
<gene>
    <name evidence="2" type="ORF">GCM10010946_01630</name>
</gene>
<feature type="region of interest" description="Disordered" evidence="1">
    <location>
        <begin position="1"/>
        <end position="33"/>
    </location>
</feature>
<name>A0ABQ2XQU0_9BURK</name>
<sequence>MVPVSKIPAEFDQTHDRSNKPASDTDCEYANTGKSAKSDFSDWIFQNAGKFSANPE</sequence>
<comment type="caution">
    <text evidence="2">The sequence shown here is derived from an EMBL/GenBank/DDBJ whole genome shotgun (WGS) entry which is preliminary data.</text>
</comment>
<protein>
    <submittedName>
        <fullName evidence="2">Uncharacterized protein</fullName>
    </submittedName>
</protein>
<accession>A0ABQ2XQU0</accession>
<reference evidence="3" key="1">
    <citation type="journal article" date="2019" name="Int. J. Syst. Evol. Microbiol.">
        <title>The Global Catalogue of Microorganisms (GCM) 10K type strain sequencing project: providing services to taxonomists for standard genome sequencing and annotation.</title>
        <authorList>
            <consortium name="The Broad Institute Genomics Platform"/>
            <consortium name="The Broad Institute Genome Sequencing Center for Infectious Disease"/>
            <person name="Wu L."/>
            <person name="Ma J."/>
        </authorList>
    </citation>
    <scope>NUCLEOTIDE SEQUENCE [LARGE SCALE GENOMIC DNA]</scope>
    <source>
        <strain evidence="3">KCTC 23917</strain>
    </source>
</reference>